<accession>A0A976UAB6</accession>
<sequence length="136" mass="15675">MKCRKCTSEEELTWNTPYKKGDLPVRELDGKPHNCLNNKVDEISSSGLSKFVGSNHKEYYPDGVTEKLKFSDPERCFFFGSHRENKCFRRRQSDDIYCVTHGITQRASSGGVKEKFIKKEKTDQESLGVEDEDKTN</sequence>
<dbReference type="Proteomes" id="UP001156951">
    <property type="component" value="Segment"/>
</dbReference>
<evidence type="ECO:0000313" key="2">
    <source>
        <dbReference type="EMBL" id="UVF62209.1"/>
    </source>
</evidence>
<organism evidence="2 3">
    <name type="scientific">Nitrososphaeria virus YSH_1032793</name>
    <dbReference type="NCBI Taxonomy" id="3071320"/>
    <lineage>
        <taxon>Viruses</taxon>
        <taxon>Duplodnaviria</taxon>
        <taxon>Heunggongvirae</taxon>
        <taxon>Uroviricota</taxon>
        <taxon>Caudoviricetes</taxon>
        <taxon>Juravirales</taxon>
        <taxon>Yanlukaviridae</taxon>
        <taxon>Sweetvirus</taxon>
        <taxon>Sweetvirus yangshanense</taxon>
    </lineage>
</organism>
<feature type="compositionally biased region" description="Basic and acidic residues" evidence="1">
    <location>
        <begin position="112"/>
        <end position="124"/>
    </location>
</feature>
<feature type="region of interest" description="Disordered" evidence="1">
    <location>
        <begin position="109"/>
        <end position="136"/>
    </location>
</feature>
<protein>
    <submittedName>
        <fullName evidence="2">Uncharacterized protein</fullName>
    </submittedName>
</protein>
<keyword evidence="3" id="KW-1185">Reference proteome</keyword>
<dbReference type="EMBL" id="ON649698">
    <property type="protein sequence ID" value="UVF62209.1"/>
    <property type="molecule type" value="Genomic_DNA"/>
</dbReference>
<proteinExistence type="predicted"/>
<evidence type="ECO:0000313" key="3">
    <source>
        <dbReference type="Proteomes" id="UP001156951"/>
    </source>
</evidence>
<name>A0A976UAB6_9CAUD</name>
<reference evidence="2 3" key="1">
    <citation type="submission" date="2022-05" db="EMBL/GenBank/DDBJ databases">
        <title>Diverse viruses of marine archaea discovered using metagenomics.</title>
        <authorList>
            <person name="Zhou Y."/>
        </authorList>
    </citation>
    <scope>NUCLEOTIDE SEQUENCE [LARGE SCALE GENOMIC DNA]</scope>
    <source>
        <strain evidence="2">YSH_1032793</strain>
    </source>
</reference>
<evidence type="ECO:0000256" key="1">
    <source>
        <dbReference type="SAM" id="MobiDB-lite"/>
    </source>
</evidence>